<evidence type="ECO:0000313" key="3">
    <source>
        <dbReference type="Proteomes" id="UP001281410"/>
    </source>
</evidence>
<proteinExistence type="predicted"/>
<feature type="domain" description="HAT C-terminal dimerisation" evidence="1">
    <location>
        <begin position="66"/>
        <end position="149"/>
    </location>
</feature>
<dbReference type="SUPFAM" id="SSF53098">
    <property type="entry name" value="Ribonuclease H-like"/>
    <property type="match status" value="1"/>
</dbReference>
<organism evidence="2 3">
    <name type="scientific">Dipteronia sinensis</name>
    <dbReference type="NCBI Taxonomy" id="43782"/>
    <lineage>
        <taxon>Eukaryota</taxon>
        <taxon>Viridiplantae</taxon>
        <taxon>Streptophyta</taxon>
        <taxon>Embryophyta</taxon>
        <taxon>Tracheophyta</taxon>
        <taxon>Spermatophyta</taxon>
        <taxon>Magnoliopsida</taxon>
        <taxon>eudicotyledons</taxon>
        <taxon>Gunneridae</taxon>
        <taxon>Pentapetalae</taxon>
        <taxon>rosids</taxon>
        <taxon>malvids</taxon>
        <taxon>Sapindales</taxon>
        <taxon>Sapindaceae</taxon>
        <taxon>Hippocastanoideae</taxon>
        <taxon>Acereae</taxon>
        <taxon>Dipteronia</taxon>
    </lineage>
</organism>
<evidence type="ECO:0000259" key="1">
    <source>
        <dbReference type="Pfam" id="PF05699"/>
    </source>
</evidence>
<dbReference type="InterPro" id="IPR008906">
    <property type="entry name" value="HATC_C_dom"/>
</dbReference>
<dbReference type="AlphaFoldDB" id="A0AAE0EL25"/>
<dbReference type="PANTHER" id="PTHR23272">
    <property type="entry name" value="BED FINGER-RELATED"/>
    <property type="match status" value="1"/>
</dbReference>
<protein>
    <recommendedName>
        <fullName evidence="1">HAT C-terminal dimerisation domain-containing protein</fullName>
    </recommendedName>
</protein>
<dbReference type="EMBL" id="JANJYJ010000001">
    <property type="protein sequence ID" value="KAK3230365.1"/>
    <property type="molecule type" value="Genomic_DNA"/>
</dbReference>
<dbReference type="Pfam" id="PF05699">
    <property type="entry name" value="Dimer_Tnp_hAT"/>
    <property type="match status" value="1"/>
</dbReference>
<reference evidence="2" key="1">
    <citation type="journal article" date="2023" name="Plant J.">
        <title>Genome sequences and population genomics provide insights into the demographic history, inbreeding, and mutation load of two 'living fossil' tree species of Dipteronia.</title>
        <authorList>
            <person name="Feng Y."/>
            <person name="Comes H.P."/>
            <person name="Chen J."/>
            <person name="Zhu S."/>
            <person name="Lu R."/>
            <person name="Zhang X."/>
            <person name="Li P."/>
            <person name="Qiu J."/>
            <person name="Olsen K.M."/>
            <person name="Qiu Y."/>
        </authorList>
    </citation>
    <scope>NUCLEOTIDE SEQUENCE</scope>
    <source>
        <strain evidence="2">NBL</strain>
    </source>
</reference>
<evidence type="ECO:0000313" key="2">
    <source>
        <dbReference type="EMBL" id="KAK3230365.1"/>
    </source>
</evidence>
<sequence>MRTKLFEVFRIYEYIFGDVNTQPSEERDIFLLKRSWSILNRRKSNSSSRSSSSSQAPRVAATRGVELNRFLETLFDLARNTEEFDLLLWWKNYGNRYLILSQFARDVLDISVSTVSSEHAFNTSGRIIEPRRTYLSPEMVEVLTCLRDWECSNEDATSNGRPRSYSKFHQFIRR</sequence>
<comment type="caution">
    <text evidence="2">The sequence shown here is derived from an EMBL/GenBank/DDBJ whole genome shotgun (WGS) entry which is preliminary data.</text>
</comment>
<dbReference type="Proteomes" id="UP001281410">
    <property type="component" value="Unassembled WGS sequence"/>
</dbReference>
<gene>
    <name evidence="2" type="ORF">Dsin_002246</name>
</gene>
<accession>A0AAE0EL25</accession>
<dbReference type="PANTHER" id="PTHR23272:SF187">
    <property type="entry name" value="AC9 TRANSPOSASE-RELATED"/>
    <property type="match status" value="1"/>
</dbReference>
<dbReference type="GO" id="GO:0046983">
    <property type="term" value="F:protein dimerization activity"/>
    <property type="evidence" value="ECO:0007669"/>
    <property type="project" value="InterPro"/>
</dbReference>
<keyword evidence="3" id="KW-1185">Reference proteome</keyword>
<dbReference type="InterPro" id="IPR012337">
    <property type="entry name" value="RNaseH-like_sf"/>
</dbReference>
<name>A0AAE0EL25_9ROSI</name>